<evidence type="ECO:0000256" key="12">
    <source>
        <dbReference type="PROSITE-ProRule" id="PRU01319"/>
    </source>
</evidence>
<dbReference type="AlphaFoldDB" id="A0A1F6F498"/>
<name>A0A1F6F498_9BACT</name>
<reference evidence="15 16" key="1">
    <citation type="journal article" date="2016" name="Nat. Commun.">
        <title>Thousands of microbial genomes shed light on interconnected biogeochemical processes in an aquifer system.</title>
        <authorList>
            <person name="Anantharaman K."/>
            <person name="Brown C.T."/>
            <person name="Hug L.A."/>
            <person name="Sharon I."/>
            <person name="Castelle C.J."/>
            <person name="Probst A.J."/>
            <person name="Thomas B.C."/>
            <person name="Singh A."/>
            <person name="Wilkins M.J."/>
            <person name="Karaoz U."/>
            <person name="Brodie E.L."/>
            <person name="Williams K.H."/>
            <person name="Hubbard S.S."/>
            <person name="Banfield J.F."/>
        </authorList>
    </citation>
    <scope>NUCLEOTIDE SEQUENCE [LARGE SCALE GENOMIC DNA]</scope>
</reference>
<dbReference type="GO" id="GO:0005737">
    <property type="term" value="C:cytoplasm"/>
    <property type="evidence" value="ECO:0007669"/>
    <property type="project" value="UniProtKB-SubCell"/>
</dbReference>
<dbReference type="GO" id="GO:0032299">
    <property type="term" value="C:ribonuclease H2 complex"/>
    <property type="evidence" value="ECO:0007669"/>
    <property type="project" value="TreeGrafter"/>
</dbReference>
<evidence type="ECO:0000256" key="6">
    <source>
        <dbReference type="ARBA" id="ARBA00022490"/>
    </source>
</evidence>
<dbReference type="GO" id="GO:0004523">
    <property type="term" value="F:RNA-DNA hybrid ribonuclease activity"/>
    <property type="evidence" value="ECO:0007669"/>
    <property type="project" value="UniProtKB-UniRule"/>
</dbReference>
<feature type="binding site" evidence="12">
    <location>
        <position position="26"/>
    </location>
    <ligand>
        <name>a divalent metal cation</name>
        <dbReference type="ChEBI" id="CHEBI:60240"/>
    </ligand>
</feature>
<dbReference type="EC" id="3.1.26.4" evidence="13"/>
<evidence type="ECO:0000259" key="14">
    <source>
        <dbReference type="PROSITE" id="PS51975"/>
    </source>
</evidence>
<dbReference type="InterPro" id="IPR001352">
    <property type="entry name" value="RNase_HII/HIII"/>
</dbReference>
<sequence length="220" mass="24779">MLVVYTRVFSQPCYHEIVKFLIGVDEAGRGPLAGPVAIGAVMVPKKFDVLKMFPDVKDSKLLSPKKREEIYEEVVARTKAGEMRFCVRFTEHTFIDAYGITRAVRRAVQRSVSNLVPRHGSGQAPSPQNVHVFLDGLLYAPSKYEQETIIHGDVLVPLISLASVVAKVRRDRLMISLSNKFPSYGFETHKGYGTERHRAALREFGLCEIHRVTYCTSLLK</sequence>
<dbReference type="InterPro" id="IPR024567">
    <property type="entry name" value="RNase_HII/HIII_dom"/>
</dbReference>
<dbReference type="InterPro" id="IPR012337">
    <property type="entry name" value="RNaseH-like_sf"/>
</dbReference>
<protein>
    <recommendedName>
        <fullName evidence="13">Ribonuclease</fullName>
        <ecNumber evidence="13">3.1.26.4</ecNumber>
    </recommendedName>
</protein>
<keyword evidence="7 12" id="KW-0540">Nuclease</keyword>
<accession>A0A1F6F498</accession>
<dbReference type="STRING" id="1798512.A3A39_03210"/>
<dbReference type="Gene3D" id="3.30.420.10">
    <property type="entry name" value="Ribonuclease H-like superfamily/Ribonuclease H"/>
    <property type="match status" value="1"/>
</dbReference>
<proteinExistence type="inferred from homology"/>
<comment type="similarity">
    <text evidence="5 13">Belongs to the RNase HII family.</text>
</comment>
<dbReference type="Proteomes" id="UP000177372">
    <property type="component" value="Unassembled WGS sequence"/>
</dbReference>
<keyword evidence="10 12" id="KW-0378">Hydrolase</keyword>
<evidence type="ECO:0000256" key="5">
    <source>
        <dbReference type="ARBA" id="ARBA00007383"/>
    </source>
</evidence>
<evidence type="ECO:0000256" key="3">
    <source>
        <dbReference type="ARBA" id="ARBA00004065"/>
    </source>
</evidence>
<evidence type="ECO:0000256" key="10">
    <source>
        <dbReference type="ARBA" id="ARBA00022801"/>
    </source>
</evidence>
<dbReference type="PANTHER" id="PTHR10954">
    <property type="entry name" value="RIBONUCLEASE H2 SUBUNIT A"/>
    <property type="match status" value="1"/>
</dbReference>
<keyword evidence="8 12" id="KW-0479">Metal-binding</keyword>
<dbReference type="InterPro" id="IPR022898">
    <property type="entry name" value="RNase_HII"/>
</dbReference>
<evidence type="ECO:0000256" key="2">
    <source>
        <dbReference type="ARBA" id="ARBA00001946"/>
    </source>
</evidence>
<comment type="catalytic activity">
    <reaction evidence="1 12 13">
        <text>Endonucleolytic cleavage to 5'-phosphomonoester.</text>
        <dbReference type="EC" id="3.1.26.4"/>
    </reaction>
</comment>
<feature type="binding site" evidence="12">
    <location>
        <position position="25"/>
    </location>
    <ligand>
        <name>a divalent metal cation</name>
        <dbReference type="ChEBI" id="CHEBI:60240"/>
    </ligand>
</feature>
<dbReference type="GO" id="GO:0043137">
    <property type="term" value="P:DNA replication, removal of RNA primer"/>
    <property type="evidence" value="ECO:0007669"/>
    <property type="project" value="TreeGrafter"/>
</dbReference>
<evidence type="ECO:0000256" key="9">
    <source>
        <dbReference type="ARBA" id="ARBA00022759"/>
    </source>
</evidence>
<dbReference type="GO" id="GO:0003723">
    <property type="term" value="F:RNA binding"/>
    <property type="evidence" value="ECO:0007669"/>
    <property type="project" value="UniProtKB-UniRule"/>
</dbReference>
<comment type="cofactor">
    <cofactor evidence="2">
        <name>Mg(2+)</name>
        <dbReference type="ChEBI" id="CHEBI:18420"/>
    </cofactor>
</comment>
<dbReference type="SUPFAM" id="SSF53098">
    <property type="entry name" value="Ribonuclease H-like"/>
    <property type="match status" value="1"/>
</dbReference>
<dbReference type="EMBL" id="MFLZ01000002">
    <property type="protein sequence ID" value="OGG80676.1"/>
    <property type="molecule type" value="Genomic_DNA"/>
</dbReference>
<comment type="cofactor">
    <cofactor evidence="12">
        <name>Mn(2+)</name>
        <dbReference type="ChEBI" id="CHEBI:29035"/>
    </cofactor>
    <cofactor evidence="12">
        <name>Mg(2+)</name>
        <dbReference type="ChEBI" id="CHEBI:18420"/>
    </cofactor>
    <text evidence="12">Manganese or magnesium. Binds 1 divalent metal ion per monomer in the absence of substrate. May bind a second metal ion after substrate binding.</text>
</comment>
<evidence type="ECO:0000256" key="7">
    <source>
        <dbReference type="ARBA" id="ARBA00022722"/>
    </source>
</evidence>
<dbReference type="GO" id="GO:0006298">
    <property type="term" value="P:mismatch repair"/>
    <property type="evidence" value="ECO:0007669"/>
    <property type="project" value="TreeGrafter"/>
</dbReference>
<evidence type="ECO:0000313" key="15">
    <source>
        <dbReference type="EMBL" id="OGG80676.1"/>
    </source>
</evidence>
<dbReference type="CDD" id="cd07182">
    <property type="entry name" value="RNase_HII_bacteria_HII_like"/>
    <property type="match status" value="1"/>
</dbReference>
<comment type="subcellular location">
    <subcellularLocation>
        <location evidence="4">Cytoplasm</location>
    </subcellularLocation>
</comment>
<comment type="caution">
    <text evidence="15">The sequence shown here is derived from an EMBL/GenBank/DDBJ whole genome shotgun (WGS) entry which is preliminary data.</text>
</comment>
<evidence type="ECO:0000256" key="13">
    <source>
        <dbReference type="RuleBase" id="RU003515"/>
    </source>
</evidence>
<evidence type="ECO:0000256" key="1">
    <source>
        <dbReference type="ARBA" id="ARBA00000077"/>
    </source>
</evidence>
<dbReference type="PANTHER" id="PTHR10954:SF18">
    <property type="entry name" value="RIBONUCLEASE HII"/>
    <property type="match status" value="1"/>
</dbReference>
<organism evidence="15 16">
    <name type="scientific">Candidatus Kaiserbacteria bacterium RIFCSPLOWO2_01_FULL_54_13</name>
    <dbReference type="NCBI Taxonomy" id="1798512"/>
    <lineage>
        <taxon>Bacteria</taxon>
        <taxon>Candidatus Kaiseribacteriota</taxon>
    </lineage>
</organism>
<dbReference type="PROSITE" id="PS51975">
    <property type="entry name" value="RNASE_H_2"/>
    <property type="match status" value="1"/>
</dbReference>
<evidence type="ECO:0000313" key="16">
    <source>
        <dbReference type="Proteomes" id="UP000177372"/>
    </source>
</evidence>
<dbReference type="InterPro" id="IPR036397">
    <property type="entry name" value="RNaseH_sf"/>
</dbReference>
<keyword evidence="9 12" id="KW-0255">Endonuclease</keyword>
<keyword evidence="6" id="KW-0963">Cytoplasm</keyword>
<dbReference type="Pfam" id="PF01351">
    <property type="entry name" value="RNase_HII"/>
    <property type="match status" value="1"/>
</dbReference>
<feature type="domain" description="RNase H type-2" evidence="14">
    <location>
        <begin position="19"/>
        <end position="220"/>
    </location>
</feature>
<dbReference type="GO" id="GO:0046872">
    <property type="term" value="F:metal ion binding"/>
    <property type="evidence" value="ECO:0007669"/>
    <property type="project" value="UniProtKB-KW"/>
</dbReference>
<evidence type="ECO:0000256" key="4">
    <source>
        <dbReference type="ARBA" id="ARBA00004496"/>
    </source>
</evidence>
<dbReference type="NCBIfam" id="NF000595">
    <property type="entry name" value="PRK00015.1-3"/>
    <property type="match status" value="1"/>
</dbReference>
<comment type="function">
    <text evidence="3 13">Endonuclease that specifically degrades the RNA of RNA-DNA hybrids.</text>
</comment>
<keyword evidence="11" id="KW-0464">Manganese</keyword>
<feature type="binding site" evidence="12">
    <location>
        <position position="135"/>
    </location>
    <ligand>
        <name>a divalent metal cation</name>
        <dbReference type="ChEBI" id="CHEBI:60240"/>
    </ligand>
</feature>
<evidence type="ECO:0000256" key="11">
    <source>
        <dbReference type="ARBA" id="ARBA00023211"/>
    </source>
</evidence>
<evidence type="ECO:0000256" key="8">
    <source>
        <dbReference type="ARBA" id="ARBA00022723"/>
    </source>
</evidence>
<gene>
    <name evidence="15" type="ORF">A3A39_03210</name>
</gene>